<keyword evidence="2" id="KW-1185">Reference proteome</keyword>
<comment type="caution">
    <text evidence="1">The sequence shown here is derived from an EMBL/GenBank/DDBJ whole genome shotgun (WGS) entry which is preliminary data.</text>
</comment>
<evidence type="ECO:0000313" key="2">
    <source>
        <dbReference type="Proteomes" id="UP000436483"/>
    </source>
</evidence>
<sequence>ARVTETATDSIMDLQKGAGDTGAAASQVLGAAQELARHSNDLNREVASFLSGVKAA</sequence>
<dbReference type="AlphaFoldDB" id="A0A7X3MWJ2"/>
<organism evidence="1 2">
    <name type="scientific">Microvirga makkahensis</name>
    <dbReference type="NCBI Taxonomy" id="1128670"/>
    <lineage>
        <taxon>Bacteria</taxon>
        <taxon>Pseudomonadati</taxon>
        <taxon>Pseudomonadota</taxon>
        <taxon>Alphaproteobacteria</taxon>
        <taxon>Hyphomicrobiales</taxon>
        <taxon>Methylobacteriaceae</taxon>
        <taxon>Microvirga</taxon>
    </lineage>
</organism>
<feature type="non-terminal residue" evidence="1">
    <location>
        <position position="1"/>
    </location>
</feature>
<evidence type="ECO:0000313" key="1">
    <source>
        <dbReference type="EMBL" id="MXQ14549.1"/>
    </source>
</evidence>
<reference evidence="1 2" key="2">
    <citation type="submission" date="2020-01" db="EMBL/GenBank/DDBJ databases">
        <title>Microvirga sp. nov., an arsenate reduction bacterium isolated from Tibet hotspring sediments.</title>
        <authorList>
            <person name="Xian W.-D."/>
            <person name="Li W.-J."/>
        </authorList>
    </citation>
    <scope>NUCLEOTIDE SEQUENCE [LARGE SCALE GENOMIC DNA]</scope>
    <source>
        <strain evidence="1 2">KCTC 23863</strain>
    </source>
</reference>
<protein>
    <submittedName>
        <fullName evidence="1">Chemotaxis protein</fullName>
    </submittedName>
</protein>
<dbReference type="Proteomes" id="UP000436483">
    <property type="component" value="Unassembled WGS sequence"/>
</dbReference>
<gene>
    <name evidence="1" type="ORF">GR328_24475</name>
</gene>
<dbReference type="EMBL" id="WURB01000038">
    <property type="protein sequence ID" value="MXQ14549.1"/>
    <property type="molecule type" value="Genomic_DNA"/>
</dbReference>
<name>A0A7X3MWJ2_9HYPH</name>
<accession>A0A7X3MWJ2</accession>
<proteinExistence type="predicted"/>
<reference evidence="1 2" key="1">
    <citation type="submission" date="2019-12" db="EMBL/GenBank/DDBJ databases">
        <authorList>
            <person name="Yuan C.-G."/>
        </authorList>
    </citation>
    <scope>NUCLEOTIDE SEQUENCE [LARGE SCALE GENOMIC DNA]</scope>
    <source>
        <strain evidence="1 2">KCTC 23863</strain>
    </source>
</reference>